<sequence length="210" mass="22902">MSARSRPAEQPPACRGPPRPGDDRCHSRCGRRRVAYSRARSSGQDQELVPVPAAEVGGVLTGRVPTVSHQPRVCHVRRLTAGVIAAPARRTVRGMLADARMAGVWQHHSRAHRFFATARWSLDHVGLIIFGLVVGWLTAAGAPLLVAVDDTPFRRGGRYAYGACRVHDGSRKVAAGQRKLFRGTTFVIAAVVVNPPFARRPIARPVLFRL</sequence>
<reference evidence="4 5" key="1">
    <citation type="submission" date="2018-09" db="EMBL/GenBank/DDBJ databases">
        <title>YIM PH 21725 draft genome.</title>
        <authorList>
            <person name="Miao C."/>
        </authorList>
    </citation>
    <scope>NUCLEOTIDE SEQUENCE [LARGE SCALE GENOMIC DNA]</scope>
    <source>
        <strain evidence="5">YIM PH21725</strain>
    </source>
</reference>
<dbReference type="Pfam" id="PF13546">
    <property type="entry name" value="DDE_5"/>
    <property type="match status" value="1"/>
</dbReference>
<evidence type="ECO:0000313" key="4">
    <source>
        <dbReference type="EMBL" id="RJQ87233.1"/>
    </source>
</evidence>
<organism evidence="4 5">
    <name type="scientific">Amycolatopsis panacis</name>
    <dbReference type="NCBI Taxonomy" id="2340917"/>
    <lineage>
        <taxon>Bacteria</taxon>
        <taxon>Bacillati</taxon>
        <taxon>Actinomycetota</taxon>
        <taxon>Actinomycetes</taxon>
        <taxon>Pseudonocardiales</taxon>
        <taxon>Pseudonocardiaceae</taxon>
        <taxon>Amycolatopsis</taxon>
    </lineage>
</organism>
<dbReference type="EMBL" id="QZFV01000069">
    <property type="protein sequence ID" value="RJQ87233.1"/>
    <property type="molecule type" value="Genomic_DNA"/>
</dbReference>
<keyword evidence="2" id="KW-1133">Transmembrane helix</keyword>
<feature type="domain" description="Transposase IS701-like DDE" evidence="3">
    <location>
        <begin position="72"/>
        <end position="192"/>
    </location>
</feature>
<keyword evidence="2" id="KW-0472">Membrane</keyword>
<evidence type="ECO:0000259" key="3">
    <source>
        <dbReference type="Pfam" id="PF13546"/>
    </source>
</evidence>
<dbReference type="RefSeq" id="WP_120023042.1">
    <property type="nucleotide sequence ID" value="NZ_QZFV01000069.1"/>
</dbReference>
<comment type="caution">
    <text evidence="4">The sequence shown here is derived from an EMBL/GenBank/DDBJ whole genome shotgun (WGS) entry which is preliminary data.</text>
</comment>
<accession>A0A419I705</accession>
<proteinExistence type="predicted"/>
<feature type="region of interest" description="Disordered" evidence="1">
    <location>
        <begin position="1"/>
        <end position="28"/>
    </location>
</feature>
<keyword evidence="2" id="KW-0812">Transmembrane</keyword>
<protein>
    <recommendedName>
        <fullName evidence="3">Transposase IS701-like DDE domain-containing protein</fullName>
    </recommendedName>
</protein>
<keyword evidence="5" id="KW-1185">Reference proteome</keyword>
<feature type="transmembrane region" description="Helical" evidence="2">
    <location>
        <begin position="125"/>
        <end position="148"/>
    </location>
</feature>
<dbReference type="Proteomes" id="UP000285112">
    <property type="component" value="Unassembled WGS sequence"/>
</dbReference>
<gene>
    <name evidence="4" type="ORF">D5S19_09860</name>
</gene>
<name>A0A419I705_9PSEU</name>
<dbReference type="InterPro" id="IPR038721">
    <property type="entry name" value="IS701-like_DDE_dom"/>
</dbReference>
<dbReference type="AlphaFoldDB" id="A0A419I705"/>
<evidence type="ECO:0000256" key="1">
    <source>
        <dbReference type="SAM" id="MobiDB-lite"/>
    </source>
</evidence>
<evidence type="ECO:0000313" key="5">
    <source>
        <dbReference type="Proteomes" id="UP000285112"/>
    </source>
</evidence>
<evidence type="ECO:0000256" key="2">
    <source>
        <dbReference type="SAM" id="Phobius"/>
    </source>
</evidence>